<keyword evidence="4" id="KW-0597">Phosphoprotein</keyword>
<dbReference type="GO" id="GO:0005829">
    <property type="term" value="C:cytosol"/>
    <property type="evidence" value="ECO:0007669"/>
    <property type="project" value="TreeGrafter"/>
</dbReference>
<dbReference type="GO" id="GO:0034355">
    <property type="term" value="P:NAD+ biosynthetic process via the salvage pathway"/>
    <property type="evidence" value="ECO:0007669"/>
    <property type="project" value="TreeGrafter"/>
</dbReference>
<evidence type="ECO:0000259" key="12">
    <source>
        <dbReference type="Pfam" id="PF17767"/>
    </source>
</evidence>
<dbReference type="Pfam" id="PF04095">
    <property type="entry name" value="NAPRTase"/>
    <property type="match status" value="1"/>
</dbReference>
<name>A0A024V920_PLAFA</name>
<protein>
    <recommendedName>
        <fullName evidence="3">nicotinate phosphoribosyltransferase</fullName>
        <ecNumber evidence="3">6.3.4.21</ecNumber>
    </recommendedName>
</protein>
<dbReference type="EMBL" id="KI925063">
    <property type="protein sequence ID" value="ETW19528.1"/>
    <property type="molecule type" value="Genomic_DNA"/>
</dbReference>
<dbReference type="Proteomes" id="UP000030690">
    <property type="component" value="Unassembled WGS sequence"/>
</dbReference>
<evidence type="ECO:0000313" key="14">
    <source>
        <dbReference type="EMBL" id="ETW19528.1"/>
    </source>
</evidence>
<dbReference type="InterPro" id="IPR040727">
    <property type="entry name" value="NAPRTase_N"/>
</dbReference>
<evidence type="ECO:0000256" key="8">
    <source>
        <dbReference type="ARBA" id="ARBA00023426"/>
    </source>
</evidence>
<evidence type="ECO:0000256" key="3">
    <source>
        <dbReference type="ARBA" id="ARBA00013236"/>
    </source>
</evidence>
<dbReference type="EC" id="6.3.4.21" evidence="3"/>
<dbReference type="SUPFAM" id="SSF51690">
    <property type="entry name" value="Nicotinate/Quinolinate PRTase C-terminal domain-like"/>
    <property type="match status" value="1"/>
</dbReference>
<dbReference type="GO" id="GO:0016757">
    <property type="term" value="F:glycosyltransferase activity"/>
    <property type="evidence" value="ECO:0007669"/>
    <property type="project" value="UniProtKB-KW"/>
</dbReference>
<evidence type="ECO:0000259" key="13">
    <source>
        <dbReference type="Pfam" id="PF17956"/>
    </source>
</evidence>
<dbReference type="Pfam" id="PF17956">
    <property type="entry name" value="NAPRTase_C"/>
    <property type="match status" value="1"/>
</dbReference>
<dbReference type="InterPro" id="IPR041619">
    <property type="entry name" value="NAPRTase_C"/>
</dbReference>
<dbReference type="InterPro" id="IPR036068">
    <property type="entry name" value="Nicotinate_pribotase-like_C"/>
</dbReference>
<evidence type="ECO:0000256" key="4">
    <source>
        <dbReference type="ARBA" id="ARBA00022553"/>
    </source>
</evidence>
<dbReference type="PANTHER" id="PTHR11098:SF1">
    <property type="entry name" value="NICOTINATE PHOSPHORIBOSYLTRANSFERASE"/>
    <property type="match status" value="1"/>
</dbReference>
<evidence type="ECO:0000256" key="9">
    <source>
        <dbReference type="ARBA" id="ARBA00048668"/>
    </source>
</evidence>
<dbReference type="Gene3D" id="3.20.140.10">
    <property type="entry name" value="nicotinate phosphoribosyltransferase"/>
    <property type="match status" value="1"/>
</dbReference>
<evidence type="ECO:0000256" key="2">
    <source>
        <dbReference type="ARBA" id="ARBA00010897"/>
    </source>
</evidence>
<evidence type="ECO:0000313" key="15">
    <source>
        <dbReference type="Proteomes" id="UP000030690"/>
    </source>
</evidence>
<dbReference type="InterPro" id="IPR013785">
    <property type="entry name" value="Aldolase_TIM"/>
</dbReference>
<keyword evidence="5" id="KW-0436">Ligase</keyword>
<dbReference type="InterPro" id="IPR007229">
    <property type="entry name" value="Nic_PRibTrfase-Fam"/>
</dbReference>
<feature type="domain" description="Nicotinate phosphoribosyltransferase C-terminal" evidence="13">
    <location>
        <begin position="543"/>
        <end position="652"/>
    </location>
</feature>
<dbReference type="CDD" id="cd01570">
    <property type="entry name" value="NAPRTase_A"/>
    <property type="match status" value="1"/>
</dbReference>
<accession>A0A024V920</accession>
<evidence type="ECO:0000256" key="6">
    <source>
        <dbReference type="ARBA" id="ARBA00022642"/>
    </source>
</evidence>
<dbReference type="InterPro" id="IPR041525">
    <property type="entry name" value="N/Namide_PRibTrfase"/>
</dbReference>
<feature type="compositionally biased region" description="Basic and acidic residues" evidence="10">
    <location>
        <begin position="1"/>
        <end position="15"/>
    </location>
</feature>
<comment type="pathway">
    <text evidence="1">Cofactor biosynthesis; NAD(+) biosynthesis; nicotinate D-ribonucleotide from nicotinate: step 1/1.</text>
</comment>
<comment type="function">
    <text evidence="8">Catalyzes the first step in the biosynthesis of NAD from nicotinic acid, the ATP-dependent synthesis of beta-nicotinate D-ribonucleotide from nicotinate and 5-phospho-D-ribose 1-phosphate. Helps prevent cellular oxidative stress via its role in NAD biosynthesis.</text>
</comment>
<reference evidence="14 15" key="1">
    <citation type="submission" date="2013-02" db="EMBL/GenBank/DDBJ databases">
        <title>The Genome Annotation of Plasmodium falciparum Vietnam Oak-Knoll (FVO).</title>
        <authorList>
            <consortium name="The Broad Institute Genome Sequencing Platform"/>
            <consortium name="The Broad Institute Genome Sequencing Center for Infectious Disease"/>
            <person name="Neafsey D."/>
            <person name="Hoffman S."/>
            <person name="Volkman S."/>
            <person name="Rosenthal P."/>
            <person name="Walker B."/>
            <person name="Young S.K."/>
            <person name="Zeng Q."/>
            <person name="Gargeya S."/>
            <person name="Fitzgerald M."/>
            <person name="Haas B."/>
            <person name="Abouelleil A."/>
            <person name="Allen A.W."/>
            <person name="Alvarado L."/>
            <person name="Arachchi H.M."/>
            <person name="Berlin A.M."/>
            <person name="Chapman S.B."/>
            <person name="Gainer-Dewar J."/>
            <person name="Goldberg J."/>
            <person name="Griggs A."/>
            <person name="Gujja S."/>
            <person name="Hansen M."/>
            <person name="Howarth C."/>
            <person name="Imamovic A."/>
            <person name="Ireland A."/>
            <person name="Larimer J."/>
            <person name="McCowan C."/>
            <person name="Murphy C."/>
            <person name="Pearson M."/>
            <person name="Poon T.W."/>
            <person name="Priest M."/>
            <person name="Roberts A."/>
            <person name="Saif S."/>
            <person name="Shea T."/>
            <person name="Sisk P."/>
            <person name="Sykes S."/>
            <person name="Wortman J."/>
            <person name="Nusbaum C."/>
            <person name="Birren B."/>
        </authorList>
    </citation>
    <scope>NUCLEOTIDE SEQUENCE [LARGE SCALE GENOMIC DNA]</scope>
    <source>
        <strain evidence="15">Vietnam Oak-Knoll (FVO)</strain>
    </source>
</reference>
<comment type="catalytic activity">
    <reaction evidence="9">
        <text>5-phospho-alpha-D-ribose 1-diphosphate + nicotinate + ATP + H2O = nicotinate beta-D-ribonucleotide + ADP + phosphate + diphosphate</text>
        <dbReference type="Rhea" id="RHEA:36163"/>
        <dbReference type="ChEBI" id="CHEBI:15377"/>
        <dbReference type="ChEBI" id="CHEBI:30616"/>
        <dbReference type="ChEBI" id="CHEBI:32544"/>
        <dbReference type="ChEBI" id="CHEBI:33019"/>
        <dbReference type="ChEBI" id="CHEBI:43474"/>
        <dbReference type="ChEBI" id="CHEBI:57502"/>
        <dbReference type="ChEBI" id="CHEBI:58017"/>
        <dbReference type="ChEBI" id="CHEBI:456216"/>
        <dbReference type="EC" id="6.3.4.21"/>
    </reaction>
</comment>
<reference evidence="14 15" key="2">
    <citation type="submission" date="2013-02" db="EMBL/GenBank/DDBJ databases">
        <title>The Genome Sequence of Plasmodium falciparum Vietnam Oak-Knoll (FVO).</title>
        <authorList>
            <consortium name="The Broad Institute Genome Sequencing Platform"/>
            <consortium name="The Broad Institute Genome Sequencing Center for Infectious Disease"/>
            <person name="Neafsey D."/>
            <person name="Cheeseman I."/>
            <person name="Volkman S."/>
            <person name="Adams J."/>
            <person name="Walker B."/>
            <person name="Young S.K."/>
            <person name="Zeng Q."/>
            <person name="Gargeya S."/>
            <person name="Fitzgerald M."/>
            <person name="Haas B."/>
            <person name="Abouelleil A."/>
            <person name="Alvarado L."/>
            <person name="Arachchi H.M."/>
            <person name="Berlin A.M."/>
            <person name="Chapman S.B."/>
            <person name="Dewar J."/>
            <person name="Goldberg J."/>
            <person name="Griggs A."/>
            <person name="Gujja S."/>
            <person name="Hansen M."/>
            <person name="Howarth C."/>
            <person name="Imamovic A."/>
            <person name="Larimer J."/>
            <person name="McCowan C."/>
            <person name="Murphy C."/>
            <person name="Neiman D."/>
            <person name="Pearson M."/>
            <person name="Priest M."/>
            <person name="Roberts A."/>
            <person name="Saif S."/>
            <person name="Shea T."/>
            <person name="Sisk P."/>
            <person name="Sykes S."/>
            <person name="Wortman J."/>
            <person name="Nusbaum C."/>
            <person name="Birren B."/>
        </authorList>
    </citation>
    <scope>NUCLEOTIDE SEQUENCE [LARGE SCALE GENOMIC DNA]</scope>
    <source>
        <strain evidence="15">Vietnam Oak-Knoll (FVO)</strain>
    </source>
</reference>
<gene>
    <name evidence="14" type="ORF">PFFVO_01556</name>
</gene>
<sequence length="665" mass="77126">MQGNRENSKGSHNEESVSSTLGKEQTGQGKSNIIENIKVDKNKKIIYLYDVAITEDELEELLKSKRKEQKNETCNYKKVCYNYEMNGKNVEHNNVVEEKGTLCNSNVDSKCSWIDDNHKVISLMRCQKYIIENRINKDIDIPHNNTINALFMDYYHLVMAYTYFKQNKHEDKSIFEVYFRKCPFNGQFAILAGVYEVIKYINCFRFTKAQLDFIRKKMSSYNDIDSFVQYLEKISGNDLCIYGMEEGSVVFPNEPLMVIEGPLLICQILESVILNLMNYPTLISTNSIMYKFSINNKTLAEFGCRRAQGPDGALSGSKYSFCGCDFTSNVYASYLYDIPILGTMSHSFISSFHNTEKLISNLLDNHDFVSIINKNKNIVHKLYDCKYTNESELIAFSAFAQINPKNFICLIDTYDTLKSGIYNFLIVALSLYEINYKPIGIRIDSGDLRSLTNECKNIFNDISQKLNVPFNQLKICVSNDINQKIINYLNEEQNHIDIFAIGTNLITCQSQPSLGLVYKLVQINNAPCFKMTNENKKSNLPYQKNVYRIYTDQQFATLDYIQLYNEQPPILNQQTISINIHDEWKQTIIIPKKIEQKLCLIWKYGKSLITFKNIYDLKKYTQSEINNFKNEHFKTVSPVPYPVLFSDTYHKVYKDLLIKNSHINQ</sequence>
<dbReference type="Gene3D" id="3.20.20.70">
    <property type="entry name" value="Aldolase class I"/>
    <property type="match status" value="1"/>
</dbReference>
<evidence type="ECO:0000256" key="10">
    <source>
        <dbReference type="SAM" id="MobiDB-lite"/>
    </source>
</evidence>
<evidence type="ECO:0000256" key="1">
    <source>
        <dbReference type="ARBA" id="ARBA00004952"/>
    </source>
</evidence>
<keyword evidence="6" id="KW-0662">Pyridine nucleotide biosynthesis</keyword>
<dbReference type="SUPFAM" id="SSF54675">
    <property type="entry name" value="Nicotinate/Quinolinate PRTase N-terminal domain-like"/>
    <property type="match status" value="1"/>
</dbReference>
<evidence type="ECO:0000256" key="7">
    <source>
        <dbReference type="ARBA" id="ARBA00022679"/>
    </source>
</evidence>
<feature type="region of interest" description="Disordered" evidence="10">
    <location>
        <begin position="1"/>
        <end position="27"/>
    </location>
</feature>
<dbReference type="PANTHER" id="PTHR11098">
    <property type="entry name" value="NICOTINATE PHOSPHORIBOSYLTRANSFERASE"/>
    <property type="match status" value="1"/>
</dbReference>
<organism evidence="14 15">
    <name type="scientific">Plasmodium falciparum Vietnam Oak-Knoll</name>
    <name type="common">FVO</name>
    <dbReference type="NCBI Taxonomy" id="1036723"/>
    <lineage>
        <taxon>Eukaryota</taxon>
        <taxon>Sar</taxon>
        <taxon>Alveolata</taxon>
        <taxon>Apicomplexa</taxon>
        <taxon>Aconoidasida</taxon>
        <taxon>Haemosporida</taxon>
        <taxon>Plasmodiidae</taxon>
        <taxon>Plasmodium</taxon>
        <taxon>Plasmodium (Laverania)</taxon>
    </lineage>
</organism>
<dbReference type="Pfam" id="PF17767">
    <property type="entry name" value="NAPRTase_N"/>
    <property type="match status" value="1"/>
</dbReference>
<dbReference type="InterPro" id="IPR006405">
    <property type="entry name" value="Nic_PRibTrfase_pncB"/>
</dbReference>
<proteinExistence type="inferred from homology"/>
<dbReference type="GO" id="GO:0004516">
    <property type="term" value="F:nicotinate phosphoribosyltransferase activity"/>
    <property type="evidence" value="ECO:0007669"/>
    <property type="project" value="UniProtKB-EC"/>
</dbReference>
<evidence type="ECO:0000259" key="11">
    <source>
        <dbReference type="Pfam" id="PF04095"/>
    </source>
</evidence>
<dbReference type="UniPathway" id="UPA00253">
    <property type="reaction ID" value="UER00457"/>
</dbReference>
<dbReference type="SMR" id="A0A024V920"/>
<dbReference type="AlphaFoldDB" id="A0A024V920"/>
<feature type="domain" description="Nicotinate/nicotinamide phosphoribosyltransferase" evidence="11">
    <location>
        <begin position="299"/>
        <end position="539"/>
    </location>
</feature>
<keyword evidence="7 14" id="KW-0808">Transferase</keyword>
<dbReference type="NCBIfam" id="TIGR01513">
    <property type="entry name" value="NAPRTase_put"/>
    <property type="match status" value="1"/>
</dbReference>
<feature type="compositionally biased region" description="Polar residues" evidence="10">
    <location>
        <begin position="16"/>
        <end position="27"/>
    </location>
</feature>
<comment type="similarity">
    <text evidence="2">Belongs to the NAPRTase family.</text>
</comment>
<dbReference type="OrthoDB" id="193380at2759"/>
<evidence type="ECO:0000256" key="5">
    <source>
        <dbReference type="ARBA" id="ARBA00022598"/>
    </source>
</evidence>
<keyword evidence="14" id="KW-0328">Glycosyltransferase</keyword>
<feature type="domain" description="Nicotinate phosphoribosyltransferase N-terminal" evidence="12">
    <location>
        <begin position="150"/>
        <end position="278"/>
    </location>
</feature>